<protein>
    <submittedName>
        <fullName evidence="2">Uncharacterized protein</fullName>
    </submittedName>
</protein>
<accession>A0ABN4YTR5</accession>
<proteinExistence type="predicted"/>
<feature type="transmembrane region" description="Helical" evidence="1">
    <location>
        <begin position="147"/>
        <end position="169"/>
    </location>
</feature>
<feature type="transmembrane region" description="Helical" evidence="1">
    <location>
        <begin position="50"/>
        <end position="70"/>
    </location>
</feature>
<keyword evidence="1" id="KW-0472">Membrane</keyword>
<dbReference type="EMBL" id="CP015108">
    <property type="protein sequence ID" value="ARF15434.1"/>
    <property type="molecule type" value="Genomic_DNA"/>
</dbReference>
<reference evidence="2 3" key="1">
    <citation type="submission" date="2016-04" db="EMBL/GenBank/DDBJ databases">
        <title>Comparative Genomics and Epigenetics of Sporosarcina ureae.</title>
        <authorList>
            <person name="Oliver A.S."/>
            <person name="Cooper K.K."/>
        </authorList>
    </citation>
    <scope>NUCLEOTIDE SEQUENCE [LARGE SCALE GENOMIC DNA]</scope>
    <source>
        <strain evidence="2 3">S204</strain>
    </source>
</reference>
<organism evidence="2 3">
    <name type="scientific">Sporosarcina ureae</name>
    <dbReference type="NCBI Taxonomy" id="1571"/>
    <lineage>
        <taxon>Bacteria</taxon>
        <taxon>Bacillati</taxon>
        <taxon>Bacillota</taxon>
        <taxon>Bacilli</taxon>
        <taxon>Bacillales</taxon>
        <taxon>Caryophanaceae</taxon>
        <taxon>Sporosarcina</taxon>
    </lineage>
</organism>
<keyword evidence="1" id="KW-0812">Transmembrane</keyword>
<dbReference type="RefSeq" id="WP_029053089.1">
    <property type="nucleotide sequence ID" value="NZ_CP015108.1"/>
</dbReference>
<sequence>MARSLSFVYLFVILAISYIGGALLFREWPVTSLEQIIGLYDQRVVKGSEAALWSPIVVTLSFILLAIILSKYKRVRFITMFLGAIKCAFFGLSSTYLLSTGLKLVSYTIWWFPFQLISCLLFLILCSVLSPPFFATPASKKDRPLTAVPPLIALLLITQILELSIFYFIK</sequence>
<feature type="transmembrane region" description="Helical" evidence="1">
    <location>
        <begin position="77"/>
        <end position="98"/>
    </location>
</feature>
<keyword evidence="3" id="KW-1185">Reference proteome</keyword>
<dbReference type="Proteomes" id="UP000192486">
    <property type="component" value="Chromosome"/>
</dbReference>
<name>A0ABN4YTR5_SPOUR</name>
<evidence type="ECO:0000313" key="2">
    <source>
        <dbReference type="EMBL" id="ARF15434.1"/>
    </source>
</evidence>
<feature type="transmembrane region" description="Helical" evidence="1">
    <location>
        <begin position="110"/>
        <end position="135"/>
    </location>
</feature>
<feature type="transmembrane region" description="Helical" evidence="1">
    <location>
        <begin position="7"/>
        <end position="25"/>
    </location>
</feature>
<keyword evidence="1" id="KW-1133">Transmembrane helix</keyword>
<evidence type="ECO:0000256" key="1">
    <source>
        <dbReference type="SAM" id="Phobius"/>
    </source>
</evidence>
<evidence type="ECO:0000313" key="3">
    <source>
        <dbReference type="Proteomes" id="UP000192486"/>
    </source>
</evidence>
<gene>
    <name evidence="2" type="ORF">SporoS204_15470</name>
</gene>